<dbReference type="InterPro" id="IPR014001">
    <property type="entry name" value="Helicase_ATP-bd"/>
</dbReference>
<keyword evidence="3" id="KW-1185">Reference proteome</keyword>
<evidence type="ECO:0000313" key="3">
    <source>
        <dbReference type="Proteomes" id="UP000032309"/>
    </source>
</evidence>
<sequence length="293" mass="33544">MQITPYHAKYFAFELTKRNSSDSLQKLASSLLDAQVDLNPHQVEAALFAFHSPLSKGAILSDEVGLGKTIEAGLVISQKWAERKRKILVIVPSNLRKQWNQELLDKFFLSSIILETSSFNQEIRNGNLNPFNQNEIVICSYHFARAKDVYIKNINWDLVIIDEAHRLRNVYKPSNKIANAVKNAVANVLKILLTATPLQNSLLELYGLVSVIDDYTFSDVKSFKSQFSRLANENDFCSLKERLKPVCIRTLRRQVLEYVKYTNRIAITQEFIPSPDEQKLYDLVSSYLLAKSR</sequence>
<dbReference type="SUPFAM" id="SSF52540">
    <property type="entry name" value="P-loop containing nucleoside triphosphate hydrolases"/>
    <property type="match status" value="1"/>
</dbReference>
<dbReference type="Pfam" id="PF00176">
    <property type="entry name" value="SNF2-rel_dom"/>
    <property type="match status" value="1"/>
</dbReference>
<dbReference type="EMBL" id="BAFN01000001">
    <property type="protein sequence ID" value="GAN33458.1"/>
    <property type="molecule type" value="Genomic_DNA"/>
</dbReference>
<dbReference type="Gene3D" id="3.40.50.10810">
    <property type="entry name" value="Tandem AAA-ATPase domain"/>
    <property type="match status" value="1"/>
</dbReference>
<dbReference type="InterPro" id="IPR057342">
    <property type="entry name" value="DEXDc_RapA"/>
</dbReference>
<keyword evidence="2" id="KW-0378">Hydrolase</keyword>
<dbReference type="PANTHER" id="PTHR45629:SF7">
    <property type="entry name" value="DNA EXCISION REPAIR PROTEIN ERCC-6-RELATED"/>
    <property type="match status" value="1"/>
</dbReference>
<dbReference type="SMART" id="SM00487">
    <property type="entry name" value="DEXDc"/>
    <property type="match status" value="1"/>
</dbReference>
<dbReference type="InterPro" id="IPR038718">
    <property type="entry name" value="SNF2-like_sf"/>
</dbReference>
<comment type="caution">
    <text evidence="2">The sequence shown here is derived from an EMBL/GenBank/DDBJ whole genome shotgun (WGS) entry which is preliminary data.</text>
</comment>
<dbReference type="PROSITE" id="PS51192">
    <property type="entry name" value="HELICASE_ATP_BIND_1"/>
    <property type="match status" value="1"/>
</dbReference>
<reference evidence="3" key="1">
    <citation type="journal article" date="2015" name="Genome Announc.">
        <title>Draft Genome Sequence of an Anaerobic Ammonium-Oxidizing Bacterium, "Candidatus Brocadia sinica".</title>
        <authorList>
            <person name="Oshiki M."/>
            <person name="Shinyako-Hata K."/>
            <person name="Satoh H."/>
            <person name="Okabe S."/>
        </authorList>
    </citation>
    <scope>NUCLEOTIDE SEQUENCE [LARGE SCALE GENOMIC DNA]</scope>
    <source>
        <strain evidence="3">JPN1</strain>
    </source>
</reference>
<dbReference type="InterPro" id="IPR027417">
    <property type="entry name" value="P-loop_NTPase"/>
</dbReference>
<gene>
    <name evidence="2" type="ORF">BROSI_A1982</name>
</gene>
<keyword evidence="2" id="KW-0547">Nucleotide-binding</keyword>
<keyword evidence="2" id="KW-0347">Helicase</keyword>
<dbReference type="Proteomes" id="UP000032309">
    <property type="component" value="Unassembled WGS sequence"/>
</dbReference>
<dbReference type="GO" id="GO:0004386">
    <property type="term" value="F:helicase activity"/>
    <property type="evidence" value="ECO:0007669"/>
    <property type="project" value="UniProtKB-KW"/>
</dbReference>
<keyword evidence="2" id="KW-0067">ATP-binding</keyword>
<accession>A0ABQ0JXF2</accession>
<evidence type="ECO:0000313" key="2">
    <source>
        <dbReference type="EMBL" id="GAN33458.1"/>
    </source>
</evidence>
<dbReference type="InterPro" id="IPR000330">
    <property type="entry name" value="SNF2_N"/>
</dbReference>
<dbReference type="PANTHER" id="PTHR45629">
    <property type="entry name" value="SNF2/RAD54 FAMILY MEMBER"/>
    <property type="match status" value="1"/>
</dbReference>
<proteinExistence type="predicted"/>
<evidence type="ECO:0000259" key="1">
    <source>
        <dbReference type="PROSITE" id="PS51192"/>
    </source>
</evidence>
<organism evidence="2 3">
    <name type="scientific">Candidatus Brocadia sinica JPN1</name>
    <dbReference type="NCBI Taxonomy" id="1197129"/>
    <lineage>
        <taxon>Bacteria</taxon>
        <taxon>Pseudomonadati</taxon>
        <taxon>Planctomycetota</taxon>
        <taxon>Candidatus Brocadiia</taxon>
        <taxon>Candidatus Brocadiales</taxon>
        <taxon>Candidatus Brocadiaceae</taxon>
        <taxon>Candidatus Brocadia</taxon>
    </lineage>
</organism>
<dbReference type="CDD" id="cd18011">
    <property type="entry name" value="DEXDc_RapA"/>
    <property type="match status" value="1"/>
</dbReference>
<protein>
    <submittedName>
        <fullName evidence="2">Helicase subunit of DNA repair complex</fullName>
    </submittedName>
</protein>
<feature type="domain" description="Helicase ATP-binding" evidence="1">
    <location>
        <begin position="49"/>
        <end position="215"/>
    </location>
</feature>
<name>A0ABQ0JXF2_9BACT</name>
<dbReference type="InterPro" id="IPR050496">
    <property type="entry name" value="SNF2_RAD54_helicase_repair"/>
</dbReference>